<organism evidence="1 2">
    <name type="scientific">Aliidongia dinghuensis</name>
    <dbReference type="NCBI Taxonomy" id="1867774"/>
    <lineage>
        <taxon>Bacteria</taxon>
        <taxon>Pseudomonadati</taxon>
        <taxon>Pseudomonadota</taxon>
        <taxon>Alphaproteobacteria</taxon>
        <taxon>Rhodospirillales</taxon>
        <taxon>Dongiaceae</taxon>
        <taxon>Aliidongia</taxon>
    </lineage>
</organism>
<dbReference type="PANTHER" id="PTHR43169:SF2">
    <property type="entry name" value="NAD_GMP SYNTHASE DOMAIN-CONTAINING PROTEIN"/>
    <property type="match status" value="1"/>
</dbReference>
<evidence type="ECO:0000313" key="2">
    <source>
        <dbReference type="Proteomes" id="UP000646365"/>
    </source>
</evidence>
<dbReference type="EMBL" id="BMJQ01000016">
    <property type="protein sequence ID" value="GGF39675.1"/>
    <property type="molecule type" value="Genomic_DNA"/>
</dbReference>
<comment type="caution">
    <text evidence="1">The sequence shown here is derived from an EMBL/GenBank/DDBJ whole genome shotgun (WGS) entry which is preliminary data.</text>
</comment>
<reference evidence="1" key="1">
    <citation type="journal article" date="2014" name="Int. J. Syst. Evol. Microbiol.">
        <title>Complete genome sequence of Corynebacterium casei LMG S-19264T (=DSM 44701T), isolated from a smear-ripened cheese.</title>
        <authorList>
            <consortium name="US DOE Joint Genome Institute (JGI-PGF)"/>
            <person name="Walter F."/>
            <person name="Albersmeier A."/>
            <person name="Kalinowski J."/>
            <person name="Ruckert C."/>
        </authorList>
    </citation>
    <scope>NUCLEOTIDE SEQUENCE</scope>
    <source>
        <strain evidence="1">CGMCC 1.15725</strain>
    </source>
</reference>
<dbReference type="Gene3D" id="3.40.50.620">
    <property type="entry name" value="HUPs"/>
    <property type="match status" value="1"/>
</dbReference>
<gene>
    <name evidence="1" type="ORF">GCM10011611_52570</name>
</gene>
<dbReference type="InterPro" id="IPR052188">
    <property type="entry name" value="Ni-pincer_cofactor_biosynth"/>
</dbReference>
<evidence type="ECO:0000313" key="1">
    <source>
        <dbReference type="EMBL" id="GGF39675.1"/>
    </source>
</evidence>
<dbReference type="RefSeq" id="WP_189051142.1">
    <property type="nucleotide sequence ID" value="NZ_BMJQ01000016.1"/>
</dbReference>
<reference evidence="1" key="2">
    <citation type="submission" date="2020-09" db="EMBL/GenBank/DDBJ databases">
        <authorList>
            <person name="Sun Q."/>
            <person name="Zhou Y."/>
        </authorList>
    </citation>
    <scope>NUCLEOTIDE SEQUENCE</scope>
    <source>
        <strain evidence="1">CGMCC 1.15725</strain>
    </source>
</reference>
<dbReference type="AlphaFoldDB" id="A0A8J2Z0H0"/>
<protein>
    <submittedName>
        <fullName evidence="1">TIGR00268 family protein</fullName>
    </submittedName>
</protein>
<dbReference type="SUPFAM" id="SSF52402">
    <property type="entry name" value="Adenine nucleotide alpha hydrolases-like"/>
    <property type="match status" value="1"/>
</dbReference>
<dbReference type="PANTHER" id="PTHR43169">
    <property type="entry name" value="EXSB FAMILY PROTEIN"/>
    <property type="match status" value="1"/>
</dbReference>
<name>A0A8J2Z0H0_9PROT</name>
<sequence length="258" mass="27486">MSADLAAALARHPHLAIAVSGGVDSMTLAAFAHRLQQDGGTVEMIHAVSPAVPPAATERVRARAAREGWRLTVTGAGEFDDPRYRDNPVDRCYFCKTNLYDRIRSLTSATIASGANLGDLGDYRPGLLAAAEHEVVHPYIEAGMDKAAVRALARELGLDEVAELPAQPCLASRVETGIAIDAADLAFVDLVETRLATLAPAGSALRCRITRAGIVIEVGDAAMDRQALADLAETLCREHGRQLVGVRPYRRGAMFVHG</sequence>
<accession>A0A8J2Z0H0</accession>
<dbReference type="InterPro" id="IPR014729">
    <property type="entry name" value="Rossmann-like_a/b/a_fold"/>
</dbReference>
<proteinExistence type="predicted"/>
<keyword evidence="2" id="KW-1185">Reference proteome</keyword>
<dbReference type="Proteomes" id="UP000646365">
    <property type="component" value="Unassembled WGS sequence"/>
</dbReference>